<evidence type="ECO:0000313" key="2">
    <source>
        <dbReference type="EMBL" id="AIL47785.1"/>
    </source>
</evidence>
<reference evidence="2" key="1">
    <citation type="journal article" date="2013" name="Lancet">
        <title>First case of E anophelis outbreak in an intensive-care unit.</title>
        <authorList>
            <person name="Teo J."/>
            <person name="Tan S.Y."/>
            <person name="Tay M."/>
            <person name="Ding Y."/>
            <person name="Kjelleberg S."/>
            <person name="Givskov M."/>
            <person name="Lin R.T."/>
            <person name="Yang L."/>
        </authorList>
    </citation>
    <scope>NUCLEOTIDE SEQUENCE [LARGE SCALE GENOMIC DNA]</scope>
    <source>
        <strain evidence="2">NUHP1</strain>
    </source>
</reference>
<evidence type="ECO:0000259" key="1">
    <source>
        <dbReference type="Pfam" id="PF18942"/>
    </source>
</evidence>
<dbReference type="KEGG" id="eao:BD94_4010"/>
<feature type="domain" description="DUF5689" evidence="1">
    <location>
        <begin position="42"/>
        <end position="256"/>
    </location>
</feature>
<dbReference type="AlphaFoldDB" id="A0A077EQL8"/>
<dbReference type="InterPro" id="IPR043744">
    <property type="entry name" value="DUF5689"/>
</dbReference>
<dbReference type="EMBL" id="CP007547">
    <property type="protein sequence ID" value="AIL47785.1"/>
    <property type="molecule type" value="Genomic_DNA"/>
</dbReference>
<name>A0A077EQL8_9FLAO</name>
<gene>
    <name evidence="2" type="ORF">BD94_4010</name>
</gene>
<reference evidence="2" key="2">
    <citation type="journal article" date="2015" name="Genome Biol. Evol.">
        <title>Complete Genome Sequence and Transcriptomic Analysis of the Novel Pathogen Elizabethkingia anophelis in Response to Oxidative Stress.</title>
        <authorList>
            <person name="Li Y."/>
            <person name="Liu Y."/>
            <person name="Chew S.C."/>
            <person name="Tay M."/>
            <person name="Salido M.M."/>
            <person name="Teo J."/>
            <person name="Lauro F.M."/>
            <person name="Givskov M."/>
            <person name="Yang L."/>
        </authorList>
    </citation>
    <scope>NUCLEOTIDE SEQUENCE</scope>
    <source>
        <strain evidence="2">NUHP1</strain>
    </source>
</reference>
<dbReference type="eggNOG" id="COG4085">
    <property type="taxonomic scope" value="Bacteria"/>
</dbReference>
<organism evidence="2 3">
    <name type="scientific">Elizabethkingia anophelis NUHP1</name>
    <dbReference type="NCBI Taxonomy" id="1338011"/>
    <lineage>
        <taxon>Bacteria</taxon>
        <taxon>Pseudomonadati</taxon>
        <taxon>Bacteroidota</taxon>
        <taxon>Flavobacteriia</taxon>
        <taxon>Flavobacteriales</taxon>
        <taxon>Weeksellaceae</taxon>
        <taxon>Elizabethkingia</taxon>
    </lineage>
</organism>
<evidence type="ECO:0000313" key="3">
    <source>
        <dbReference type="Proteomes" id="UP000028933"/>
    </source>
</evidence>
<dbReference type="Pfam" id="PF18942">
    <property type="entry name" value="DUF5689"/>
    <property type="match status" value="1"/>
</dbReference>
<dbReference type="HOGENOM" id="CLU_047955_0_0_10"/>
<dbReference type="STRING" id="1338011.BD94_4010"/>
<accession>A0A077EQL8</accession>
<protein>
    <recommendedName>
        <fullName evidence="1">DUF5689 domain-containing protein</fullName>
    </recommendedName>
</protein>
<dbReference type="Proteomes" id="UP000028933">
    <property type="component" value="Chromosome"/>
</dbReference>
<sequence>MNMKTIKYLFFAICMLVLHVSCERDYTPPPLNEAKYTGPLDNISIAQLKQRFANITTPQLIEDKLVIKGIVTGNDESGNIYKQIFVQDASGGIYLGVDQNSIYASYQVGQEVYIQLKDLFMVKYGGELQIGMGSTNANRISWEMFKAKAFRNSWPNVANATPQVVELNKLTSDMVYKLVEIRGVYFVKGGKNAFTTGDAITSEQVKDASGTTLDVRTSNFSDFAKDILPVGKGTLVGMLGRYNGTWQLTLRTKADVKNFDGKPIEPEKPQTGSFFKETFGTGTYPSGNRPKINEFKDFDMKAPVVYTDDSGVADIRSVSGDNGAHIWLPATKDVIIKVTGINTQNKGDVSLSFQLAANLFDAGSAANINNIQLKVNGVVVALPNQPLTNAGGDNSKFYTVTIPGIAQTANLTLEFISAADSNKVGFRLDNIELTGGSSNGGNPGGPIIVTPTK</sequence>
<proteinExistence type="predicted"/>